<dbReference type="Proteomes" id="UP000807504">
    <property type="component" value="Unassembled WGS sequence"/>
</dbReference>
<evidence type="ECO:0000313" key="3">
    <source>
        <dbReference type="Proteomes" id="UP000807504"/>
    </source>
</evidence>
<evidence type="ECO:0000313" key="2">
    <source>
        <dbReference type="EMBL" id="KAF8766822.1"/>
    </source>
</evidence>
<dbReference type="AlphaFoldDB" id="A0A8T0E7E7"/>
<evidence type="ECO:0000259" key="1">
    <source>
        <dbReference type="PROSITE" id="PS50222"/>
    </source>
</evidence>
<reference evidence="2" key="1">
    <citation type="journal article" date="2020" name="bioRxiv">
        <title>Chromosome-level reference genome of the European wasp spider Argiope bruennichi: a resource for studies on range expansion and evolutionary adaptation.</title>
        <authorList>
            <person name="Sheffer M.M."/>
            <person name="Hoppe A."/>
            <person name="Krehenwinkel H."/>
            <person name="Uhl G."/>
            <person name="Kuss A.W."/>
            <person name="Jensen L."/>
            <person name="Jensen C."/>
            <person name="Gillespie R.G."/>
            <person name="Hoff K.J."/>
            <person name="Prost S."/>
        </authorList>
    </citation>
    <scope>NUCLEOTIDE SEQUENCE</scope>
</reference>
<dbReference type="SUPFAM" id="SSF47473">
    <property type="entry name" value="EF-hand"/>
    <property type="match status" value="1"/>
</dbReference>
<dbReference type="EMBL" id="JABXBU010002230">
    <property type="protein sequence ID" value="KAF8766822.1"/>
    <property type="molecule type" value="Genomic_DNA"/>
</dbReference>
<organism evidence="2 3">
    <name type="scientific">Argiope bruennichi</name>
    <name type="common">Wasp spider</name>
    <name type="synonym">Aranea bruennichi</name>
    <dbReference type="NCBI Taxonomy" id="94029"/>
    <lineage>
        <taxon>Eukaryota</taxon>
        <taxon>Metazoa</taxon>
        <taxon>Ecdysozoa</taxon>
        <taxon>Arthropoda</taxon>
        <taxon>Chelicerata</taxon>
        <taxon>Arachnida</taxon>
        <taxon>Araneae</taxon>
        <taxon>Araneomorphae</taxon>
        <taxon>Entelegynae</taxon>
        <taxon>Araneoidea</taxon>
        <taxon>Araneidae</taxon>
        <taxon>Argiope</taxon>
    </lineage>
</organism>
<dbReference type="GO" id="GO:0005509">
    <property type="term" value="F:calcium ion binding"/>
    <property type="evidence" value="ECO:0007669"/>
    <property type="project" value="InterPro"/>
</dbReference>
<sequence>MNFDKEFQIMFDLFCETNSQKIGQMTLAGVQAWFKDVGITGPNTNISESDVENAFKKSVQDESGITFAELKGMIGILAREKEMNVEEIISKLSAAGELQPDPSDNKIRDKNA</sequence>
<dbReference type="PROSITE" id="PS50222">
    <property type="entry name" value="EF_HAND_2"/>
    <property type="match status" value="1"/>
</dbReference>
<reference evidence="2" key="2">
    <citation type="submission" date="2020-06" db="EMBL/GenBank/DDBJ databases">
        <authorList>
            <person name="Sheffer M."/>
        </authorList>
    </citation>
    <scope>NUCLEOTIDE SEQUENCE</scope>
</reference>
<name>A0A8T0E7E7_ARGBR</name>
<accession>A0A8T0E7E7</accession>
<gene>
    <name evidence="2" type="ORF">HNY73_019847</name>
</gene>
<proteinExistence type="predicted"/>
<feature type="domain" description="EF-hand" evidence="1">
    <location>
        <begin position="46"/>
        <end position="80"/>
    </location>
</feature>
<keyword evidence="3" id="KW-1185">Reference proteome</keyword>
<dbReference type="InterPro" id="IPR002048">
    <property type="entry name" value="EF_hand_dom"/>
</dbReference>
<protein>
    <recommendedName>
        <fullName evidence="1">EF-hand domain-containing protein</fullName>
    </recommendedName>
</protein>
<dbReference type="InterPro" id="IPR011992">
    <property type="entry name" value="EF-hand-dom_pair"/>
</dbReference>
<dbReference type="Gene3D" id="1.10.238.10">
    <property type="entry name" value="EF-hand"/>
    <property type="match status" value="1"/>
</dbReference>
<comment type="caution">
    <text evidence="2">The sequence shown here is derived from an EMBL/GenBank/DDBJ whole genome shotgun (WGS) entry which is preliminary data.</text>
</comment>